<dbReference type="Proteomes" id="UP001145114">
    <property type="component" value="Unassembled WGS sequence"/>
</dbReference>
<name>A0ACC1H750_9FUNG</name>
<sequence>LVKAGRSGHVVATRLGTLYWVTVHQESGQSGGARLSAKPLSKDEALASRHGLFARVSSLFSGSQTVGHSVLQDSSESIVSLAVSGFTSSRQTHDVYVLTPRSLQKWVISDRVPSQCVYTVDLLSKLSEGASRTIPGDAALYLLDVTVAEDGTLYVLAGQQDPSHPSHKLVVGALSPVNDSGAFVFDQVRRLTFALPEAFDTEGPYRPRIVLPNGGPGLFIVVPEAIVLSTTFGTASDARFEETIKFRSGDFVLG</sequence>
<organism evidence="1 2">
    <name type="scientific">Spiromyces aspiralis</name>
    <dbReference type="NCBI Taxonomy" id="68401"/>
    <lineage>
        <taxon>Eukaryota</taxon>
        <taxon>Fungi</taxon>
        <taxon>Fungi incertae sedis</taxon>
        <taxon>Zoopagomycota</taxon>
        <taxon>Kickxellomycotina</taxon>
        <taxon>Kickxellomycetes</taxon>
        <taxon>Kickxellales</taxon>
        <taxon>Kickxellaceae</taxon>
        <taxon>Spiromyces</taxon>
    </lineage>
</organism>
<reference evidence="1" key="1">
    <citation type="submission" date="2022-06" db="EMBL/GenBank/DDBJ databases">
        <title>Phylogenomic reconstructions and comparative analyses of Kickxellomycotina fungi.</title>
        <authorList>
            <person name="Reynolds N.K."/>
            <person name="Stajich J.E."/>
            <person name="Barry K."/>
            <person name="Grigoriev I.V."/>
            <person name="Crous P."/>
            <person name="Smith M.E."/>
        </authorList>
    </citation>
    <scope>NUCLEOTIDE SEQUENCE</scope>
    <source>
        <strain evidence="1">RSA 2271</strain>
    </source>
</reference>
<dbReference type="EMBL" id="JAMZIH010009031">
    <property type="protein sequence ID" value="KAJ1670881.1"/>
    <property type="molecule type" value="Genomic_DNA"/>
</dbReference>
<evidence type="ECO:0000313" key="2">
    <source>
        <dbReference type="Proteomes" id="UP001145114"/>
    </source>
</evidence>
<feature type="non-terminal residue" evidence="1">
    <location>
        <position position="254"/>
    </location>
</feature>
<protein>
    <submittedName>
        <fullName evidence="1">Uncharacterized protein</fullName>
    </submittedName>
</protein>
<gene>
    <name evidence="1" type="ORF">EV182_007949</name>
</gene>
<evidence type="ECO:0000313" key="1">
    <source>
        <dbReference type="EMBL" id="KAJ1670881.1"/>
    </source>
</evidence>
<accession>A0ACC1H750</accession>
<keyword evidence="2" id="KW-1185">Reference proteome</keyword>
<proteinExistence type="predicted"/>
<feature type="non-terminal residue" evidence="1">
    <location>
        <position position="1"/>
    </location>
</feature>
<comment type="caution">
    <text evidence="1">The sequence shown here is derived from an EMBL/GenBank/DDBJ whole genome shotgun (WGS) entry which is preliminary data.</text>
</comment>